<dbReference type="PIRSF" id="PIRSF026622">
    <property type="entry name" value="Proteas_026622"/>
    <property type="match status" value="1"/>
</dbReference>
<dbReference type="Proteomes" id="UP000193484">
    <property type="component" value="Unassembled WGS sequence"/>
</dbReference>
<keyword evidence="4" id="KW-1185">Reference proteome</keyword>
<comment type="caution">
    <text evidence="3">The sequence shown here is derived from an EMBL/GenBank/DDBJ whole genome shotgun (WGS) entry which is preliminary data.</text>
</comment>
<evidence type="ECO:0000259" key="2">
    <source>
        <dbReference type="Pfam" id="PF02517"/>
    </source>
</evidence>
<evidence type="ECO:0000313" key="4">
    <source>
        <dbReference type="Proteomes" id="UP000193484"/>
    </source>
</evidence>
<evidence type="ECO:0000313" key="3">
    <source>
        <dbReference type="EMBL" id="ORU98958.1"/>
    </source>
</evidence>
<dbReference type="EMBL" id="LQOJ01000054">
    <property type="protein sequence ID" value="ORU98958.1"/>
    <property type="molecule type" value="Genomic_DNA"/>
</dbReference>
<proteinExistence type="predicted"/>
<organism evidence="3 4">
    <name type="scientific">Mycolicibacterium fallax</name>
    <name type="common">Mycobacterium fallax</name>
    <dbReference type="NCBI Taxonomy" id="1793"/>
    <lineage>
        <taxon>Bacteria</taxon>
        <taxon>Bacillati</taxon>
        <taxon>Actinomycetota</taxon>
        <taxon>Actinomycetes</taxon>
        <taxon>Mycobacteriales</taxon>
        <taxon>Mycobacteriaceae</taxon>
        <taxon>Mycolicibacterium</taxon>
    </lineage>
</organism>
<dbReference type="RefSeq" id="WP_085099699.1">
    <property type="nucleotide sequence ID" value="NZ_AP022603.1"/>
</dbReference>
<keyword evidence="1" id="KW-0472">Membrane</keyword>
<name>A0A1X1R480_MYCFA</name>
<dbReference type="AlphaFoldDB" id="A0A1X1R480"/>
<dbReference type="Pfam" id="PF02517">
    <property type="entry name" value="Rce1-like"/>
    <property type="match status" value="1"/>
</dbReference>
<sequence length="195" mass="19595">MTSSPAGSRGWSPDRPLVRAGVGTALALAAGTRPGLRGAPARAGARWGAAAAGAVALGVAAGTLLPAVRRGMAERTPPGDGWAWLAWQIPVGTVWAEEMFYRGAIATLARRALGAERGRLLQAALFGLAHAPGARRAGESVPGTVAVTGVAGWVFGLLAERSGSLLAPMLAHLAVNEAGALATLAVRRRAAAVTG</sequence>
<dbReference type="OrthoDB" id="4555276at2"/>
<dbReference type="InterPro" id="IPR015837">
    <property type="entry name" value="UCP026622_CAAX_protease"/>
</dbReference>
<dbReference type="GO" id="GO:0004175">
    <property type="term" value="F:endopeptidase activity"/>
    <property type="evidence" value="ECO:0007669"/>
    <property type="project" value="UniProtKB-ARBA"/>
</dbReference>
<feature type="transmembrane region" description="Helical" evidence="1">
    <location>
        <begin position="47"/>
        <end position="68"/>
    </location>
</feature>
<reference evidence="3 4" key="1">
    <citation type="submission" date="2016-01" db="EMBL/GenBank/DDBJ databases">
        <title>The new phylogeny of the genus Mycobacterium.</title>
        <authorList>
            <person name="Tarcisio F."/>
            <person name="Conor M."/>
            <person name="Antonella G."/>
            <person name="Elisabetta G."/>
            <person name="Giulia F.S."/>
            <person name="Sara T."/>
            <person name="Anna F."/>
            <person name="Clotilde B."/>
            <person name="Roberto B."/>
            <person name="Veronica D.S."/>
            <person name="Fabio R."/>
            <person name="Monica P."/>
            <person name="Olivier J."/>
            <person name="Enrico T."/>
            <person name="Nicola S."/>
        </authorList>
    </citation>
    <scope>NUCLEOTIDE SEQUENCE [LARGE SCALE GENOMIC DNA]</scope>
    <source>
        <strain evidence="3 4">DSM 44179</strain>
    </source>
</reference>
<dbReference type="GO" id="GO:0080120">
    <property type="term" value="P:CAAX-box protein maturation"/>
    <property type="evidence" value="ECO:0007669"/>
    <property type="project" value="UniProtKB-ARBA"/>
</dbReference>
<evidence type="ECO:0000256" key="1">
    <source>
        <dbReference type="SAM" id="Phobius"/>
    </source>
</evidence>
<dbReference type="InterPro" id="IPR003675">
    <property type="entry name" value="Rce1/LyrA-like_dom"/>
</dbReference>
<accession>A0A1X1R480</accession>
<dbReference type="STRING" id="1793.AWC04_17665"/>
<gene>
    <name evidence="3" type="ORF">AWC04_17665</name>
</gene>
<keyword evidence="1" id="KW-1133">Transmembrane helix</keyword>
<feature type="domain" description="CAAX prenyl protease 2/Lysostaphin resistance protein A-like" evidence="2">
    <location>
        <begin position="82"/>
        <end position="176"/>
    </location>
</feature>
<protein>
    <recommendedName>
        <fullName evidence="2">CAAX prenyl protease 2/Lysostaphin resistance protein A-like domain-containing protein</fullName>
    </recommendedName>
</protein>
<keyword evidence="1" id="KW-0812">Transmembrane</keyword>